<dbReference type="STRING" id="1073090.A0A1L9SHM1"/>
<name>A0A1L9SHM1_9EURO</name>
<dbReference type="AlphaFoldDB" id="A0A1L9SHM1"/>
<evidence type="ECO:0000313" key="2">
    <source>
        <dbReference type="Proteomes" id="UP000184188"/>
    </source>
</evidence>
<dbReference type="GeneID" id="34611315"/>
<reference evidence="2" key="1">
    <citation type="journal article" date="2017" name="Genome Biol.">
        <title>Comparative genomics reveals high biological diversity and specific adaptations in the industrially and medically important fungal genus Aspergillus.</title>
        <authorList>
            <person name="de Vries R.P."/>
            <person name="Riley R."/>
            <person name="Wiebenga A."/>
            <person name="Aguilar-Osorio G."/>
            <person name="Amillis S."/>
            <person name="Uchima C.A."/>
            <person name="Anderluh G."/>
            <person name="Asadollahi M."/>
            <person name="Askin M."/>
            <person name="Barry K."/>
            <person name="Battaglia E."/>
            <person name="Bayram O."/>
            <person name="Benocci T."/>
            <person name="Braus-Stromeyer S.A."/>
            <person name="Caldana C."/>
            <person name="Canovas D."/>
            <person name="Cerqueira G.C."/>
            <person name="Chen F."/>
            <person name="Chen W."/>
            <person name="Choi C."/>
            <person name="Clum A."/>
            <person name="Dos Santos R.A."/>
            <person name="Damasio A.R."/>
            <person name="Diallinas G."/>
            <person name="Emri T."/>
            <person name="Fekete E."/>
            <person name="Flipphi M."/>
            <person name="Freyberg S."/>
            <person name="Gallo A."/>
            <person name="Gournas C."/>
            <person name="Habgood R."/>
            <person name="Hainaut M."/>
            <person name="Harispe M.L."/>
            <person name="Henrissat B."/>
            <person name="Hilden K.S."/>
            <person name="Hope R."/>
            <person name="Hossain A."/>
            <person name="Karabika E."/>
            <person name="Karaffa L."/>
            <person name="Karanyi Z."/>
            <person name="Krasevec N."/>
            <person name="Kuo A."/>
            <person name="Kusch H."/>
            <person name="LaButti K."/>
            <person name="Lagendijk E.L."/>
            <person name="Lapidus A."/>
            <person name="Levasseur A."/>
            <person name="Lindquist E."/>
            <person name="Lipzen A."/>
            <person name="Logrieco A.F."/>
            <person name="MacCabe A."/>
            <person name="Maekelae M.R."/>
            <person name="Malavazi I."/>
            <person name="Melin P."/>
            <person name="Meyer V."/>
            <person name="Mielnichuk N."/>
            <person name="Miskei M."/>
            <person name="Molnar A.P."/>
            <person name="Mule G."/>
            <person name="Ngan C.Y."/>
            <person name="Orejas M."/>
            <person name="Orosz E."/>
            <person name="Ouedraogo J.P."/>
            <person name="Overkamp K.M."/>
            <person name="Park H.-S."/>
            <person name="Perrone G."/>
            <person name="Piumi F."/>
            <person name="Punt P.J."/>
            <person name="Ram A.F."/>
            <person name="Ramon A."/>
            <person name="Rauscher S."/>
            <person name="Record E."/>
            <person name="Riano-Pachon D.M."/>
            <person name="Robert V."/>
            <person name="Roehrig J."/>
            <person name="Ruller R."/>
            <person name="Salamov A."/>
            <person name="Salih N.S."/>
            <person name="Samson R.A."/>
            <person name="Sandor E."/>
            <person name="Sanguinetti M."/>
            <person name="Schuetze T."/>
            <person name="Sepcic K."/>
            <person name="Shelest E."/>
            <person name="Sherlock G."/>
            <person name="Sophianopoulou V."/>
            <person name="Squina F.M."/>
            <person name="Sun H."/>
            <person name="Susca A."/>
            <person name="Todd R.B."/>
            <person name="Tsang A."/>
            <person name="Unkles S.E."/>
            <person name="van de Wiele N."/>
            <person name="van Rossen-Uffink D."/>
            <person name="Oliveira J.V."/>
            <person name="Vesth T.C."/>
            <person name="Visser J."/>
            <person name="Yu J.-H."/>
            <person name="Zhou M."/>
            <person name="Andersen M.R."/>
            <person name="Archer D.B."/>
            <person name="Baker S.E."/>
            <person name="Benoit I."/>
            <person name="Brakhage A.A."/>
            <person name="Braus G.H."/>
            <person name="Fischer R."/>
            <person name="Frisvad J.C."/>
            <person name="Goldman G.H."/>
            <person name="Houbraken J."/>
            <person name="Oakley B."/>
            <person name="Pocsi I."/>
            <person name="Scazzocchio C."/>
            <person name="Seiboth B."/>
            <person name="vanKuyk P.A."/>
            <person name="Wortman J."/>
            <person name="Dyer P.S."/>
            <person name="Grigoriev I.V."/>
        </authorList>
    </citation>
    <scope>NUCLEOTIDE SEQUENCE [LARGE SCALE GENOMIC DNA]</scope>
    <source>
        <strain evidence="2">CBS 506.65</strain>
    </source>
</reference>
<dbReference type="OrthoDB" id="4840035at2759"/>
<dbReference type="VEuPathDB" id="FungiDB:ASPZODRAFT_142402"/>
<organism evidence="1 2">
    <name type="scientific">Penicilliopsis zonata CBS 506.65</name>
    <dbReference type="NCBI Taxonomy" id="1073090"/>
    <lineage>
        <taxon>Eukaryota</taxon>
        <taxon>Fungi</taxon>
        <taxon>Dikarya</taxon>
        <taxon>Ascomycota</taxon>
        <taxon>Pezizomycotina</taxon>
        <taxon>Eurotiomycetes</taxon>
        <taxon>Eurotiomycetidae</taxon>
        <taxon>Eurotiales</taxon>
        <taxon>Aspergillaceae</taxon>
        <taxon>Penicilliopsis</taxon>
    </lineage>
</organism>
<accession>A0A1L9SHM1</accession>
<gene>
    <name evidence="1" type="ORF">ASPZODRAFT_142402</name>
</gene>
<dbReference type="Proteomes" id="UP000184188">
    <property type="component" value="Unassembled WGS sequence"/>
</dbReference>
<evidence type="ECO:0000313" key="1">
    <source>
        <dbReference type="EMBL" id="OJJ46596.1"/>
    </source>
</evidence>
<dbReference type="EMBL" id="KV878342">
    <property type="protein sequence ID" value="OJJ46596.1"/>
    <property type="molecule type" value="Genomic_DNA"/>
</dbReference>
<sequence>MLMDRDPVIATLDIEYNELTANWKYFYEAVEPSDLGVGEACRPDSAAELVAFVQEAQNSSSSNVAALCSRFCSSLDVHRVLLLPLPAGEIYLSLFHGVLQSLIKASAAYPRIMERLLQALVEVGEAIHSSQEQQQHHHQRPLPSIVVRIYSLTFLLLGELMNWYICMAKCRLLGSHHYDLYEDVRTLVASVRRSTCSLNLGGCHNGDQMDCDEDPTPPSPWEASRLHQIGLQGQDRRLACQNALTRRLIWDIQCDAAQRSALVNEREALLSRFLEAITSRLQPVDGEKEKNENDETSNSRTVCLLTSTAADLDHPRFEWKHGSKRKLRRSQLQLASKHFQSFFDDHDQRLDFDVDVDTDPDHRDLPVEQSVFASLHQWVVNPQILSIGGDPTMNSTGQTYVLSTPKLISAYCVHAARTTNIPLISHFCTLPVPPSETKASSSSSPASASQGLIRLAYSLIRQLINHLPPVFDCDAGSDLSSERFRRFDGSLKVWADTLSLLDSLLSAAPPLLLCVIDGVDVLLAQDEDEQRTREYLFALLRVLRTFASRNRLKVLLTLRCDPSVLAYNL</sequence>
<proteinExistence type="predicted"/>
<protein>
    <submittedName>
        <fullName evidence="1">Uncharacterized protein</fullName>
    </submittedName>
</protein>
<keyword evidence="2" id="KW-1185">Reference proteome</keyword>
<dbReference type="RefSeq" id="XP_022581106.1">
    <property type="nucleotide sequence ID" value="XM_022724850.1"/>
</dbReference>